<dbReference type="Proteomes" id="UP000712080">
    <property type="component" value="Unassembled WGS sequence"/>
</dbReference>
<feature type="coiled-coil region" evidence="1">
    <location>
        <begin position="544"/>
        <end position="571"/>
    </location>
</feature>
<evidence type="ECO:0000256" key="2">
    <source>
        <dbReference type="SAM" id="SignalP"/>
    </source>
</evidence>
<evidence type="ECO:0000313" key="3">
    <source>
        <dbReference type="EMBL" id="NMH29550.1"/>
    </source>
</evidence>
<keyword evidence="2" id="KW-0732">Signal</keyword>
<reference evidence="3" key="1">
    <citation type="submission" date="2020-02" db="EMBL/GenBank/DDBJ databases">
        <title>Flavobacterium sp. genome.</title>
        <authorList>
            <person name="Jung H.S."/>
            <person name="Baek J.H."/>
            <person name="Jeon C.O."/>
        </authorList>
    </citation>
    <scope>NUCLEOTIDE SEQUENCE</scope>
    <source>
        <strain evidence="3">SE-s28</strain>
    </source>
</reference>
<protein>
    <recommendedName>
        <fullName evidence="5">TMF family protein</fullName>
    </recommendedName>
</protein>
<evidence type="ECO:0000313" key="4">
    <source>
        <dbReference type="Proteomes" id="UP000712080"/>
    </source>
</evidence>
<evidence type="ECO:0000256" key="1">
    <source>
        <dbReference type="SAM" id="Coils"/>
    </source>
</evidence>
<keyword evidence="1" id="KW-0175">Coiled coil</keyword>
<name>A0A972JIY6_9FLAO</name>
<organism evidence="3 4">
    <name type="scientific">Flavobacterium silvaticum</name>
    <dbReference type="NCBI Taxonomy" id="1852020"/>
    <lineage>
        <taxon>Bacteria</taxon>
        <taxon>Pseudomonadati</taxon>
        <taxon>Bacteroidota</taxon>
        <taxon>Flavobacteriia</taxon>
        <taxon>Flavobacteriales</taxon>
        <taxon>Flavobacteriaceae</taxon>
        <taxon>Flavobacterium</taxon>
    </lineage>
</organism>
<keyword evidence="4" id="KW-1185">Reference proteome</keyword>
<comment type="caution">
    <text evidence="3">The sequence shown here is derived from an EMBL/GenBank/DDBJ whole genome shotgun (WGS) entry which is preliminary data.</text>
</comment>
<gene>
    <name evidence="3" type="ORF">G6047_16035</name>
</gene>
<accession>A0A972JIY6</accession>
<evidence type="ECO:0008006" key="5">
    <source>
        <dbReference type="Google" id="ProtNLM"/>
    </source>
</evidence>
<feature type="signal peptide" evidence="2">
    <location>
        <begin position="1"/>
        <end position="19"/>
    </location>
</feature>
<dbReference type="AlphaFoldDB" id="A0A972JIY6"/>
<dbReference type="EMBL" id="JAAMPU010000108">
    <property type="protein sequence ID" value="NMH29550.1"/>
    <property type="molecule type" value="Genomic_DNA"/>
</dbReference>
<feature type="chain" id="PRO_5037217712" description="TMF family protein" evidence="2">
    <location>
        <begin position="20"/>
        <end position="577"/>
    </location>
</feature>
<proteinExistence type="predicted"/>
<sequence>MKNLFSCLLLFVFTIGVNAQGGNAIFGITPATGSYPTPGLYENFNSVFGYQAMKGIDGVSPTTTPAAQANCAFGYQSLMNNQLSSGNSAFGTSSLASVSTNTGTGGNSAFGNSAMSNLTSGQLNSAFGLETLRMATGNNNIAMGYRALGGDTFARTASGNIAIGIAAFQNGVGDNNIAIGAGAMWAGNNGTASVGSANIVIGNASAINFNSTSVTNNVFLGNETGTSLTTGAQNVLVGYQAGKSITTGSNNVIIGRYHMPSAGDGTDFGNNSNNSIILADGSSNIARLTVANNGNVGIGLGNTKAQNRLEIKSATANTSGLLFSNLKSTFSPTSTASKFLTVDSAGNVILQNLPAASSGYTTIAAGTNISLSGSASSGYTIAATPSLSVTGTTLSISGGNTVSLPGFTDTDTSIYNSDGNINSGRLVNLNANLLFNTTSGGKIYIGDKTTVAGATYTGNYKLFVEEGIMAEKVKVAIEGTGNWMDHVFETNYKLMPLTDLEKFVKSEKHLPGINSAEDLVKNGLDIGEMQAKQMGKIEELVLYTIEQNKMIQAQQHQIDELEKKLAELLKVSQSEKK</sequence>
<dbReference type="RefSeq" id="WP_169528636.1">
    <property type="nucleotide sequence ID" value="NZ_JAAMPU010000108.1"/>
</dbReference>